<reference evidence="3" key="1">
    <citation type="submission" date="2022-05" db="EMBL/GenBank/DDBJ databases">
        <title>The Musa troglodytarum L. genome provides insights into the mechanism of non-climacteric behaviour and enrichment of carotenoids.</title>
        <authorList>
            <person name="Wang J."/>
        </authorList>
    </citation>
    <scope>NUCLEOTIDE SEQUENCE</scope>
    <source>
        <tissue evidence="3">Leaf</tissue>
    </source>
</reference>
<evidence type="ECO:0000313" key="3">
    <source>
        <dbReference type="EMBL" id="URD89829.1"/>
    </source>
</evidence>
<proteinExistence type="predicted"/>
<feature type="compositionally biased region" description="Polar residues" evidence="1">
    <location>
        <begin position="1"/>
        <end position="11"/>
    </location>
</feature>
<dbReference type="AlphaFoldDB" id="A0A9E7F5I4"/>
<sequence>MAPSLQQQQRRPLSFVSMKPQPCSPAPVSIAELQMHPPFQVSHGLRLTAEEKRRHRRATQSKTLLSSASSVLHVLFLFFSSPLVLERANQEKSLLLSLG</sequence>
<dbReference type="OrthoDB" id="1711136at2759"/>
<evidence type="ECO:0000256" key="2">
    <source>
        <dbReference type="SAM" id="Phobius"/>
    </source>
</evidence>
<evidence type="ECO:0000256" key="1">
    <source>
        <dbReference type="SAM" id="MobiDB-lite"/>
    </source>
</evidence>
<feature type="transmembrane region" description="Helical" evidence="2">
    <location>
        <begin position="63"/>
        <end position="85"/>
    </location>
</feature>
<keyword evidence="2" id="KW-0472">Membrane</keyword>
<feature type="region of interest" description="Disordered" evidence="1">
    <location>
        <begin position="1"/>
        <end position="21"/>
    </location>
</feature>
<gene>
    <name evidence="3" type="ORF">MUK42_29859</name>
</gene>
<evidence type="ECO:0000313" key="4">
    <source>
        <dbReference type="Proteomes" id="UP001055439"/>
    </source>
</evidence>
<dbReference type="EMBL" id="CP097504">
    <property type="protein sequence ID" value="URD89829.1"/>
    <property type="molecule type" value="Genomic_DNA"/>
</dbReference>
<keyword evidence="2" id="KW-0812">Transmembrane</keyword>
<accession>A0A9E7F5I4</accession>
<name>A0A9E7F5I4_9LILI</name>
<keyword evidence="4" id="KW-1185">Reference proteome</keyword>
<protein>
    <submittedName>
        <fullName evidence="3">Uncharacterized protein</fullName>
    </submittedName>
</protein>
<dbReference type="Proteomes" id="UP001055439">
    <property type="component" value="Chromosome 2"/>
</dbReference>
<keyword evidence="2" id="KW-1133">Transmembrane helix</keyword>
<organism evidence="3 4">
    <name type="scientific">Musa troglodytarum</name>
    <name type="common">fe'i banana</name>
    <dbReference type="NCBI Taxonomy" id="320322"/>
    <lineage>
        <taxon>Eukaryota</taxon>
        <taxon>Viridiplantae</taxon>
        <taxon>Streptophyta</taxon>
        <taxon>Embryophyta</taxon>
        <taxon>Tracheophyta</taxon>
        <taxon>Spermatophyta</taxon>
        <taxon>Magnoliopsida</taxon>
        <taxon>Liliopsida</taxon>
        <taxon>Zingiberales</taxon>
        <taxon>Musaceae</taxon>
        <taxon>Musa</taxon>
    </lineage>
</organism>